<dbReference type="Proteomes" id="UP001151699">
    <property type="component" value="Chromosome B"/>
</dbReference>
<reference evidence="1" key="1">
    <citation type="submission" date="2022-07" db="EMBL/GenBank/DDBJ databases">
        <authorList>
            <person name="Trinca V."/>
            <person name="Uliana J.V.C."/>
            <person name="Torres T.T."/>
            <person name="Ward R.J."/>
            <person name="Monesi N."/>
        </authorList>
    </citation>
    <scope>NUCLEOTIDE SEQUENCE</scope>
    <source>
        <strain evidence="1">HSMRA1968</strain>
        <tissue evidence="1">Whole embryos</tissue>
    </source>
</reference>
<comment type="caution">
    <text evidence="1">The sequence shown here is derived from an EMBL/GenBank/DDBJ whole genome shotgun (WGS) entry which is preliminary data.</text>
</comment>
<gene>
    <name evidence="1" type="ORF">Bhyg_06982</name>
</gene>
<keyword evidence="2" id="KW-1185">Reference proteome</keyword>
<dbReference type="OrthoDB" id="7763734at2759"/>
<accession>A0A9Q0N3A0</accession>
<name>A0A9Q0N3A0_9DIPT</name>
<dbReference type="AlphaFoldDB" id="A0A9Q0N3A0"/>
<sequence length="55" mass="6389">MTKEQKLVAEKLIKEVLFQGQMEAFQYSDKAVHIPGHMLRIHKESKPVREPDLGK</sequence>
<protein>
    <submittedName>
        <fullName evidence="1">Uncharacterized protein</fullName>
    </submittedName>
</protein>
<evidence type="ECO:0000313" key="1">
    <source>
        <dbReference type="EMBL" id="KAJ6642036.1"/>
    </source>
</evidence>
<organism evidence="1 2">
    <name type="scientific">Pseudolycoriella hygida</name>
    <dbReference type="NCBI Taxonomy" id="35572"/>
    <lineage>
        <taxon>Eukaryota</taxon>
        <taxon>Metazoa</taxon>
        <taxon>Ecdysozoa</taxon>
        <taxon>Arthropoda</taxon>
        <taxon>Hexapoda</taxon>
        <taxon>Insecta</taxon>
        <taxon>Pterygota</taxon>
        <taxon>Neoptera</taxon>
        <taxon>Endopterygota</taxon>
        <taxon>Diptera</taxon>
        <taxon>Nematocera</taxon>
        <taxon>Sciaroidea</taxon>
        <taxon>Sciaridae</taxon>
        <taxon>Pseudolycoriella</taxon>
    </lineage>
</organism>
<evidence type="ECO:0000313" key="2">
    <source>
        <dbReference type="Proteomes" id="UP001151699"/>
    </source>
</evidence>
<dbReference type="EMBL" id="WJQU01000002">
    <property type="protein sequence ID" value="KAJ6642036.1"/>
    <property type="molecule type" value="Genomic_DNA"/>
</dbReference>
<proteinExistence type="predicted"/>